<reference evidence="3" key="2">
    <citation type="journal article" date="2018" name="BMC Genomics">
        <title>Genomic insights into host adaptation between the wheat stripe rust pathogen (Puccinia striiformis f. sp. tritici) and the barley stripe rust pathogen (Puccinia striiformis f. sp. hordei).</title>
        <authorList>
            <person name="Xia C."/>
            <person name="Wang M."/>
            <person name="Yin C."/>
            <person name="Cornejo O.E."/>
            <person name="Hulbert S.H."/>
            <person name="Chen X."/>
        </authorList>
    </citation>
    <scope>NUCLEOTIDE SEQUENCE [LARGE SCALE GENOMIC DNA]</scope>
    <source>
        <strain evidence="3">93TX-2</strain>
    </source>
</reference>
<feature type="signal peptide" evidence="1">
    <location>
        <begin position="1"/>
        <end position="20"/>
    </location>
</feature>
<dbReference type="VEuPathDB" id="FungiDB:PSHT_01953"/>
<evidence type="ECO:0000313" key="2">
    <source>
        <dbReference type="EMBL" id="POW21820.1"/>
    </source>
</evidence>
<evidence type="ECO:0000256" key="1">
    <source>
        <dbReference type="SAM" id="SignalP"/>
    </source>
</evidence>
<proteinExistence type="predicted"/>
<reference evidence="2 3" key="1">
    <citation type="submission" date="2017-12" db="EMBL/GenBank/DDBJ databases">
        <title>Gene loss provides genomic basis for host adaptation in cereal stripe rust fungi.</title>
        <authorList>
            <person name="Xia C."/>
        </authorList>
    </citation>
    <scope>NUCLEOTIDE SEQUENCE [LARGE SCALE GENOMIC DNA]</scope>
    <source>
        <strain evidence="2 3">93TX-2</strain>
    </source>
</reference>
<protein>
    <submittedName>
        <fullName evidence="2">Uncharacterized protein</fullName>
    </submittedName>
</protein>
<name>A0A2S4WJ49_9BASI</name>
<feature type="chain" id="PRO_5015559047" evidence="1">
    <location>
        <begin position="21"/>
        <end position="91"/>
    </location>
</feature>
<gene>
    <name evidence="2" type="ORF">PSHT_01953</name>
</gene>
<sequence>MQLKSVLFLSLMATLGSVAAVDWKCPAVKSDKYCGARKGAACYLVELAKGQIDGQCASTEPDHKCCDTTKLSFHFDVVPCNQFKDDCTDPI</sequence>
<reference evidence="3" key="3">
    <citation type="journal article" date="2018" name="Mol. Plant Microbe Interact.">
        <title>Genome sequence resources for the wheat stripe rust pathogen (Puccinia striiformis f. sp. tritici) and the barley stripe rust pathogen (Puccinia striiformis f. sp. hordei).</title>
        <authorList>
            <person name="Xia C."/>
            <person name="Wang M."/>
            <person name="Yin C."/>
            <person name="Cornejo O.E."/>
            <person name="Hulbert S.H."/>
            <person name="Chen X."/>
        </authorList>
    </citation>
    <scope>NUCLEOTIDE SEQUENCE [LARGE SCALE GENOMIC DNA]</scope>
    <source>
        <strain evidence="3">93TX-2</strain>
    </source>
</reference>
<dbReference type="Proteomes" id="UP000238274">
    <property type="component" value="Unassembled WGS sequence"/>
</dbReference>
<keyword evidence="1" id="KW-0732">Signal</keyword>
<comment type="caution">
    <text evidence="2">The sequence shown here is derived from an EMBL/GenBank/DDBJ whole genome shotgun (WGS) entry which is preliminary data.</text>
</comment>
<accession>A0A2S4WJ49</accession>
<dbReference type="EMBL" id="PKSM01000016">
    <property type="protein sequence ID" value="POW21820.1"/>
    <property type="molecule type" value="Genomic_DNA"/>
</dbReference>
<evidence type="ECO:0000313" key="3">
    <source>
        <dbReference type="Proteomes" id="UP000238274"/>
    </source>
</evidence>
<organism evidence="2 3">
    <name type="scientific">Puccinia striiformis</name>
    <dbReference type="NCBI Taxonomy" id="27350"/>
    <lineage>
        <taxon>Eukaryota</taxon>
        <taxon>Fungi</taxon>
        <taxon>Dikarya</taxon>
        <taxon>Basidiomycota</taxon>
        <taxon>Pucciniomycotina</taxon>
        <taxon>Pucciniomycetes</taxon>
        <taxon>Pucciniales</taxon>
        <taxon>Pucciniaceae</taxon>
        <taxon>Puccinia</taxon>
    </lineage>
</organism>
<dbReference type="VEuPathDB" id="FungiDB:PSTT_11246"/>
<keyword evidence="3" id="KW-1185">Reference proteome</keyword>
<dbReference type="AlphaFoldDB" id="A0A2S4WJ49"/>